<dbReference type="Gene3D" id="3.30.1370.10">
    <property type="entry name" value="K Homology domain, type 1"/>
    <property type="match status" value="5"/>
</dbReference>
<keyword evidence="1" id="KW-0677">Repeat</keyword>
<dbReference type="InterPro" id="IPR004087">
    <property type="entry name" value="KH_dom"/>
</dbReference>
<dbReference type="PANTHER" id="PTHR10288">
    <property type="entry name" value="KH DOMAIN CONTAINING RNA BINDING PROTEIN"/>
    <property type="match status" value="1"/>
</dbReference>
<protein>
    <submittedName>
        <fullName evidence="4">Kh domain-containing protein isoform x1</fullName>
    </submittedName>
</protein>
<dbReference type="SMART" id="SM00322">
    <property type="entry name" value="KH"/>
    <property type="match status" value="5"/>
</dbReference>
<accession>A0A061RFG8</accession>
<feature type="domain" description="K Homology" evidence="3">
    <location>
        <begin position="3"/>
        <end position="75"/>
    </location>
</feature>
<evidence type="ECO:0000313" key="4">
    <source>
        <dbReference type="EMBL" id="JAC71627.1"/>
    </source>
</evidence>
<reference evidence="4" key="1">
    <citation type="submission" date="2014-05" db="EMBL/GenBank/DDBJ databases">
        <title>The transcriptome of the halophilic microalga Tetraselmis sp. GSL018 isolated from the Great Salt Lake, Utah.</title>
        <authorList>
            <person name="Jinkerson R.E."/>
            <person name="D'Adamo S."/>
            <person name="Posewitz M.C."/>
        </authorList>
    </citation>
    <scope>NUCLEOTIDE SEQUENCE</scope>
    <source>
        <strain evidence="4">GSL018</strain>
    </source>
</reference>
<sequence length="468" mass="49808">MIQESTVRILIPAKETGKLVGKGGVVLNALRTETGASIELSEPIKNCNERLLGVSLDRDNPGTNTCKQALLAVLTKFLSPVEDQPESLVSVRLLLCTSQTKSLIGKGGEKIQKIRQSSGAKLRLLPKWEVPLCGSVKLDTICQISGASDKVKVAVENVCDVIESSSLDDEPLQKVAPFLLSAQPAGMPILSSRKVSFCVLVPAAQVGQLIGRSGEVIQAIREATGATLRVSAAEEGINYRCLEIVSTEGPSQTRSASLEALIRCLYCLNEEARPHAYSIRLIVPSRCATTIIGKGGTDIQALRNATKAIIRILDVGEGIPKLSSPQLLTGRVNLIHIEGPASGVHSALESVAAAVRLSAWAKDRQGSAQEMDENRRGPVETVVMGLTRAQAGAVIGVSGTNINHIREMSSAKVTLKAPSEENEAHELEIVGTARQCQAAKCMADAFIWRSGMEPEPERTTSHNAVPAA</sequence>
<dbReference type="EMBL" id="GBEZ01014448">
    <property type="protein sequence ID" value="JAC71627.1"/>
    <property type="molecule type" value="Transcribed_RNA"/>
</dbReference>
<gene>
    <name evidence="4" type="ORF">TSPGSL018_1472</name>
</gene>
<evidence type="ECO:0000259" key="3">
    <source>
        <dbReference type="SMART" id="SM00322"/>
    </source>
</evidence>
<dbReference type="PROSITE" id="PS50084">
    <property type="entry name" value="KH_TYPE_1"/>
    <property type="match status" value="5"/>
</dbReference>
<evidence type="ECO:0000256" key="2">
    <source>
        <dbReference type="PROSITE-ProRule" id="PRU00117"/>
    </source>
</evidence>
<dbReference type="Pfam" id="PF00013">
    <property type="entry name" value="KH_1"/>
    <property type="match status" value="5"/>
</dbReference>
<proteinExistence type="predicted"/>
<name>A0A061RFG8_9CHLO</name>
<keyword evidence="2" id="KW-0694">RNA-binding</keyword>
<organism evidence="4">
    <name type="scientific">Tetraselmis sp. GSL018</name>
    <dbReference type="NCBI Taxonomy" id="582737"/>
    <lineage>
        <taxon>Eukaryota</taxon>
        <taxon>Viridiplantae</taxon>
        <taxon>Chlorophyta</taxon>
        <taxon>core chlorophytes</taxon>
        <taxon>Chlorodendrophyceae</taxon>
        <taxon>Chlorodendrales</taxon>
        <taxon>Chlorodendraceae</taxon>
        <taxon>Tetraselmis</taxon>
    </lineage>
</organism>
<feature type="domain" description="K Homology" evidence="3">
    <location>
        <begin position="378"/>
        <end position="448"/>
    </location>
</feature>
<feature type="domain" description="K Homology" evidence="3">
    <location>
        <begin position="193"/>
        <end position="266"/>
    </location>
</feature>
<dbReference type="SUPFAM" id="SSF54791">
    <property type="entry name" value="Eukaryotic type KH-domain (KH-domain type I)"/>
    <property type="match status" value="5"/>
</dbReference>
<dbReference type="InterPro" id="IPR004088">
    <property type="entry name" value="KH_dom_type_1"/>
</dbReference>
<dbReference type="InterPro" id="IPR036612">
    <property type="entry name" value="KH_dom_type_1_sf"/>
</dbReference>
<feature type="domain" description="K Homology" evidence="3">
    <location>
        <begin position="87"/>
        <end position="163"/>
    </location>
</feature>
<dbReference type="GO" id="GO:0003723">
    <property type="term" value="F:RNA binding"/>
    <property type="evidence" value="ECO:0007669"/>
    <property type="project" value="UniProtKB-UniRule"/>
</dbReference>
<evidence type="ECO:0000256" key="1">
    <source>
        <dbReference type="ARBA" id="ARBA00022737"/>
    </source>
</evidence>
<dbReference type="AlphaFoldDB" id="A0A061RFG8"/>
<feature type="domain" description="K Homology" evidence="3">
    <location>
        <begin position="275"/>
        <end position="356"/>
    </location>
</feature>